<dbReference type="AlphaFoldDB" id="A0A645EK48"/>
<comment type="caution">
    <text evidence="1">The sequence shown here is derived from an EMBL/GenBank/DDBJ whole genome shotgun (WGS) entry which is preliminary data.</text>
</comment>
<sequence length="47" mass="5250">MTADVPDANQGYDDNNALVFNDMALISKLIWNKIDDPVLSQSGVNYY</sequence>
<proteinExistence type="predicted"/>
<reference evidence="1" key="1">
    <citation type="submission" date="2019-08" db="EMBL/GenBank/DDBJ databases">
        <authorList>
            <person name="Kucharzyk K."/>
            <person name="Murdoch R.W."/>
            <person name="Higgins S."/>
            <person name="Loffler F."/>
        </authorList>
    </citation>
    <scope>NUCLEOTIDE SEQUENCE</scope>
</reference>
<evidence type="ECO:0000313" key="1">
    <source>
        <dbReference type="EMBL" id="MPN01509.1"/>
    </source>
</evidence>
<protein>
    <submittedName>
        <fullName evidence="1">Uncharacterized protein</fullName>
    </submittedName>
</protein>
<name>A0A645EK48_9ZZZZ</name>
<dbReference type="EMBL" id="VSSQ01047503">
    <property type="protein sequence ID" value="MPN01509.1"/>
    <property type="molecule type" value="Genomic_DNA"/>
</dbReference>
<organism evidence="1">
    <name type="scientific">bioreactor metagenome</name>
    <dbReference type="NCBI Taxonomy" id="1076179"/>
    <lineage>
        <taxon>unclassified sequences</taxon>
        <taxon>metagenomes</taxon>
        <taxon>ecological metagenomes</taxon>
    </lineage>
</organism>
<accession>A0A645EK48</accession>
<gene>
    <name evidence="1" type="ORF">SDC9_148718</name>
</gene>